<accession>A0A2A6LNB9</accession>
<reference evidence="2 3" key="1">
    <citation type="submission" date="2017-09" db="EMBL/GenBank/DDBJ databases">
        <title>Comparative genomics of rhizobia isolated from Phaseolus vulgaris in China.</title>
        <authorList>
            <person name="Tong W."/>
        </authorList>
    </citation>
    <scope>NUCLEOTIDE SEQUENCE [LARGE SCALE GENOMIC DNA]</scope>
    <source>
        <strain evidence="2 3">PCH1</strain>
    </source>
</reference>
<evidence type="ECO:0000313" key="3">
    <source>
        <dbReference type="Proteomes" id="UP000220353"/>
    </source>
</evidence>
<organism evidence="2 3">
    <name type="scientific">Rhizobium fredii</name>
    <name type="common">Sinorhizobium fredii</name>
    <dbReference type="NCBI Taxonomy" id="380"/>
    <lineage>
        <taxon>Bacteria</taxon>
        <taxon>Pseudomonadati</taxon>
        <taxon>Pseudomonadota</taxon>
        <taxon>Alphaproteobacteria</taxon>
        <taxon>Hyphomicrobiales</taxon>
        <taxon>Rhizobiaceae</taxon>
        <taxon>Sinorhizobium/Ensifer group</taxon>
        <taxon>Sinorhizobium</taxon>
    </lineage>
</organism>
<gene>
    <name evidence="2" type="ORF">CO661_31230</name>
</gene>
<evidence type="ECO:0000256" key="1">
    <source>
        <dbReference type="SAM" id="MobiDB-lite"/>
    </source>
</evidence>
<proteinExistence type="predicted"/>
<dbReference type="AlphaFoldDB" id="A0A2A6LNB9"/>
<feature type="compositionally biased region" description="Basic and acidic residues" evidence="1">
    <location>
        <begin position="1"/>
        <end position="11"/>
    </location>
</feature>
<name>A0A2A6LNB9_RHIFR</name>
<dbReference type="EMBL" id="NWTC01000042">
    <property type="protein sequence ID" value="PDT44074.1"/>
    <property type="molecule type" value="Genomic_DNA"/>
</dbReference>
<feature type="compositionally biased region" description="Acidic residues" evidence="1">
    <location>
        <begin position="12"/>
        <end position="21"/>
    </location>
</feature>
<feature type="compositionally biased region" description="Basic and acidic residues" evidence="1">
    <location>
        <begin position="34"/>
        <end position="48"/>
    </location>
</feature>
<comment type="caution">
    <text evidence="2">The sequence shown here is derived from an EMBL/GenBank/DDBJ whole genome shotgun (WGS) entry which is preliminary data.</text>
</comment>
<sequence length="115" mass="12896">MVCFFDRREDCNTGEEASDDWEQQRQDDEWPQPRPKELAKRLDHKKQGEVYQEAAHGEDPGRGCNSIMADAASHTAAFAPSAPAVDSRVAEHEKVPAVSRPVVLMVYWRTSAVLS</sequence>
<evidence type="ECO:0000313" key="2">
    <source>
        <dbReference type="EMBL" id="PDT44074.1"/>
    </source>
</evidence>
<feature type="region of interest" description="Disordered" evidence="1">
    <location>
        <begin position="1"/>
        <end position="62"/>
    </location>
</feature>
<protein>
    <submittedName>
        <fullName evidence="2">Uncharacterized protein</fullName>
    </submittedName>
</protein>
<dbReference type="Proteomes" id="UP000220353">
    <property type="component" value="Unassembled WGS sequence"/>
</dbReference>